<keyword evidence="1" id="KW-0812">Transmembrane</keyword>
<gene>
    <name evidence="2" type="ORF">SAMN05660653_01395</name>
</gene>
<dbReference type="AlphaFoldDB" id="A0A1G6C8C8"/>
<evidence type="ECO:0000313" key="3">
    <source>
        <dbReference type="Proteomes" id="UP000198771"/>
    </source>
</evidence>
<organism evidence="2 3">
    <name type="scientific">Desulfonatronum thiosulfatophilum</name>
    <dbReference type="NCBI Taxonomy" id="617002"/>
    <lineage>
        <taxon>Bacteria</taxon>
        <taxon>Pseudomonadati</taxon>
        <taxon>Thermodesulfobacteriota</taxon>
        <taxon>Desulfovibrionia</taxon>
        <taxon>Desulfovibrionales</taxon>
        <taxon>Desulfonatronaceae</taxon>
        <taxon>Desulfonatronum</taxon>
    </lineage>
</organism>
<dbReference type="Proteomes" id="UP000198771">
    <property type="component" value="Unassembled WGS sequence"/>
</dbReference>
<sequence length="70" mass="7573">MEKLMNFLKDEEGAGFTEYALLIAFVALIVVFGATYFGGKLGDFFADVGDAFDNPGAKLPPWTEPTHGVN</sequence>
<dbReference type="EMBL" id="FMXO01000007">
    <property type="protein sequence ID" value="SDB29127.1"/>
    <property type="molecule type" value="Genomic_DNA"/>
</dbReference>
<keyword evidence="1" id="KW-0472">Membrane</keyword>
<dbReference type="Pfam" id="PF04964">
    <property type="entry name" value="Flp_Fap"/>
    <property type="match status" value="1"/>
</dbReference>
<name>A0A1G6C8C8_9BACT</name>
<dbReference type="InterPro" id="IPR007047">
    <property type="entry name" value="Flp_Fap"/>
</dbReference>
<keyword evidence="1" id="KW-1133">Transmembrane helix</keyword>
<feature type="transmembrane region" description="Helical" evidence="1">
    <location>
        <begin position="20"/>
        <end position="39"/>
    </location>
</feature>
<evidence type="ECO:0000256" key="1">
    <source>
        <dbReference type="SAM" id="Phobius"/>
    </source>
</evidence>
<dbReference type="RefSeq" id="WP_092119196.1">
    <property type="nucleotide sequence ID" value="NZ_FMXO01000007.1"/>
</dbReference>
<proteinExistence type="predicted"/>
<dbReference type="OrthoDB" id="5525128at2"/>
<evidence type="ECO:0000313" key="2">
    <source>
        <dbReference type="EMBL" id="SDB29127.1"/>
    </source>
</evidence>
<dbReference type="STRING" id="617002.SAMN05660653_01395"/>
<protein>
    <submittedName>
        <fullName evidence="2">Flp/Fap pilin component</fullName>
    </submittedName>
</protein>
<accession>A0A1G6C8C8</accession>
<reference evidence="2 3" key="1">
    <citation type="submission" date="2016-10" db="EMBL/GenBank/DDBJ databases">
        <authorList>
            <person name="de Groot N.N."/>
        </authorList>
    </citation>
    <scope>NUCLEOTIDE SEQUENCE [LARGE SCALE GENOMIC DNA]</scope>
    <source>
        <strain evidence="2 3">ASO4-2</strain>
    </source>
</reference>
<keyword evidence="3" id="KW-1185">Reference proteome</keyword>